<name>A0A673T2M7_SURSU</name>
<dbReference type="Gene3D" id="2.60.40.3210">
    <property type="entry name" value="Zona pellucida, ZP-N domain"/>
    <property type="match status" value="1"/>
</dbReference>
<evidence type="ECO:0000256" key="4">
    <source>
        <dbReference type="SAM" id="MobiDB-lite"/>
    </source>
</evidence>
<dbReference type="Pfam" id="PF23344">
    <property type="entry name" value="ZP-N"/>
    <property type="match status" value="1"/>
</dbReference>
<dbReference type="InterPro" id="IPR042235">
    <property type="entry name" value="ZP-C_dom"/>
</dbReference>
<evidence type="ECO:0000259" key="5">
    <source>
        <dbReference type="PROSITE" id="PS51034"/>
    </source>
</evidence>
<keyword evidence="7" id="KW-1185">Reference proteome</keyword>
<dbReference type="OMA" id="IASPIHC"/>
<dbReference type="InterPro" id="IPR048290">
    <property type="entry name" value="ZP_chr"/>
</dbReference>
<reference evidence="6 7" key="1">
    <citation type="submission" date="2019-05" db="EMBL/GenBank/DDBJ databases">
        <title>A Chromosome-scale Meerkat (S. suricatta) Genome Assembly.</title>
        <authorList>
            <person name="Dudchenko O."/>
            <person name="Lieberman Aiden E."/>
            <person name="Tung J."/>
            <person name="Barreiro L.B."/>
            <person name="Clutton-Brock T.H."/>
        </authorList>
    </citation>
    <scope>NUCLEOTIDE SEQUENCE [LARGE SCALE GENOMIC DNA]</scope>
</reference>
<dbReference type="Proteomes" id="UP000472268">
    <property type="component" value="Chromosome 5"/>
</dbReference>
<reference evidence="6" key="3">
    <citation type="submission" date="2025-09" db="UniProtKB">
        <authorList>
            <consortium name="Ensembl"/>
        </authorList>
    </citation>
    <scope>IDENTIFICATION</scope>
</reference>
<feature type="region of interest" description="Disordered" evidence="4">
    <location>
        <begin position="16"/>
        <end position="66"/>
    </location>
</feature>
<evidence type="ECO:0000256" key="1">
    <source>
        <dbReference type="ARBA" id="ARBA00022729"/>
    </source>
</evidence>
<dbReference type="SMART" id="SM00241">
    <property type="entry name" value="ZP"/>
    <property type="match status" value="1"/>
</dbReference>
<dbReference type="PRINTS" id="PR00023">
    <property type="entry name" value="ZPELLUCIDA"/>
</dbReference>
<dbReference type="PANTHER" id="PTHR14002">
    <property type="entry name" value="ENDOGLIN/TGF-BETA RECEPTOR TYPE III"/>
    <property type="match status" value="1"/>
</dbReference>
<evidence type="ECO:0000313" key="6">
    <source>
        <dbReference type="Ensembl" id="ENSSSUP00005003755.1"/>
    </source>
</evidence>
<reference evidence="6" key="2">
    <citation type="submission" date="2025-08" db="UniProtKB">
        <authorList>
            <consortium name="Ensembl"/>
        </authorList>
    </citation>
    <scope>IDENTIFICATION</scope>
</reference>
<keyword evidence="1" id="KW-0732">Signal</keyword>
<dbReference type="PROSITE" id="PS51034">
    <property type="entry name" value="ZP_2"/>
    <property type="match status" value="1"/>
</dbReference>
<dbReference type="Pfam" id="PF00100">
    <property type="entry name" value="Zona_pellucida"/>
    <property type="match status" value="1"/>
</dbReference>
<feature type="domain" description="ZP" evidence="5">
    <location>
        <begin position="78"/>
        <end position="325"/>
    </location>
</feature>
<dbReference type="PANTHER" id="PTHR14002:SF22">
    <property type="entry name" value="UROMODULIN-LIKE 1"/>
    <property type="match status" value="1"/>
</dbReference>
<evidence type="ECO:0000256" key="2">
    <source>
        <dbReference type="ARBA" id="ARBA00023157"/>
    </source>
</evidence>
<dbReference type="AlphaFoldDB" id="A0A673T2M7"/>
<protein>
    <recommendedName>
        <fullName evidence="5">ZP domain-containing protein</fullName>
    </recommendedName>
</protein>
<evidence type="ECO:0000313" key="7">
    <source>
        <dbReference type="Proteomes" id="UP000472268"/>
    </source>
</evidence>
<keyword evidence="2" id="KW-1015">Disulfide bond</keyword>
<dbReference type="InterPro" id="IPR001507">
    <property type="entry name" value="ZP_dom"/>
</dbReference>
<proteinExistence type="predicted"/>
<dbReference type="InterPro" id="IPR055355">
    <property type="entry name" value="ZP-C"/>
</dbReference>
<keyword evidence="3" id="KW-0325">Glycoprotein</keyword>
<dbReference type="InterPro" id="IPR055356">
    <property type="entry name" value="ZP-N"/>
</dbReference>
<accession>A0A673T2M7</accession>
<dbReference type="Gene3D" id="2.60.40.4100">
    <property type="entry name" value="Zona pellucida, ZP-C domain"/>
    <property type="match status" value="1"/>
</dbReference>
<sequence length="390" mass="42516">FTCSCTEGAPHFPVEFSGRPCEGDSPGNTTWAPGPTLAAGPDQVPTPVESGATSVPGASPGPQGLPPRLHLTQAVRVLCDIEKVAIAIQRRFLQQESIPESSLYLGHPSCNVSEHNSTHVLLVAGWSECGTVVQSNMTSTVVRTTLRNDLSPEGVIHHLQILSPIRCAFQNDLLTSSGYTPEWGVYTIIEDLHGAGNFVTEMQLFIGDSPIPRNYSVSASDDVKIKVGLYTQRNNLKVVLTECWATPSSNARDPVMFGFINNSCPVPNTHTNVIENGDSSRAQFKLKIFSFINNSIVYLHCRLRVCMDSPAATCKINCNDVRSPRSSEAFETHQMSWGPLIRPQGRALGTGHFQGHLRASEPGLRPPSFVPEINSRVLCRCCLTFPLFYG</sequence>
<evidence type="ECO:0000256" key="3">
    <source>
        <dbReference type="ARBA" id="ARBA00023180"/>
    </source>
</evidence>
<dbReference type="Ensembl" id="ENSSSUT00005004351.1">
    <property type="protein sequence ID" value="ENSSSUP00005003755.1"/>
    <property type="gene ID" value="ENSSSUG00005002471.1"/>
</dbReference>
<organism evidence="6 7">
    <name type="scientific">Suricata suricatta</name>
    <name type="common">Meerkat</name>
    <dbReference type="NCBI Taxonomy" id="37032"/>
    <lineage>
        <taxon>Eukaryota</taxon>
        <taxon>Metazoa</taxon>
        <taxon>Chordata</taxon>
        <taxon>Craniata</taxon>
        <taxon>Vertebrata</taxon>
        <taxon>Euteleostomi</taxon>
        <taxon>Mammalia</taxon>
        <taxon>Eutheria</taxon>
        <taxon>Laurasiatheria</taxon>
        <taxon>Carnivora</taxon>
        <taxon>Feliformia</taxon>
        <taxon>Herpestidae</taxon>
        <taxon>Suricata</taxon>
    </lineage>
</organism>